<dbReference type="InterPro" id="IPR049704">
    <property type="entry name" value="Aminotrans_3_PPA_site"/>
</dbReference>
<dbReference type="GO" id="GO:0030170">
    <property type="term" value="F:pyridoxal phosphate binding"/>
    <property type="evidence" value="ECO:0007669"/>
    <property type="project" value="InterPro"/>
</dbReference>
<organism evidence="6 7">
    <name type="scientific">Hymenobacter sediminicola</name>
    <dbReference type="NCBI Taxonomy" id="2761579"/>
    <lineage>
        <taxon>Bacteria</taxon>
        <taxon>Pseudomonadati</taxon>
        <taxon>Bacteroidota</taxon>
        <taxon>Cytophagia</taxon>
        <taxon>Cytophagales</taxon>
        <taxon>Hymenobacteraceae</taxon>
        <taxon>Hymenobacter</taxon>
    </lineage>
</organism>
<dbReference type="RefSeq" id="WP_185889568.1">
    <property type="nucleotide sequence ID" value="NZ_CP060202.1"/>
</dbReference>
<dbReference type="InterPro" id="IPR015422">
    <property type="entry name" value="PyrdxlP-dep_Trfase_small"/>
</dbReference>
<evidence type="ECO:0000256" key="2">
    <source>
        <dbReference type="ARBA" id="ARBA00022576"/>
    </source>
</evidence>
<proteinExistence type="inferred from homology"/>
<dbReference type="InterPro" id="IPR015424">
    <property type="entry name" value="PyrdxlP-dep_Trfase"/>
</dbReference>
<protein>
    <submittedName>
        <fullName evidence="6">Aspartate aminotransferase family protein</fullName>
    </submittedName>
</protein>
<evidence type="ECO:0000313" key="7">
    <source>
        <dbReference type="Proteomes" id="UP000515489"/>
    </source>
</evidence>
<dbReference type="PANTHER" id="PTHR11986:SF79">
    <property type="entry name" value="ACETYLORNITHINE AMINOTRANSFERASE, MITOCHONDRIAL"/>
    <property type="match status" value="1"/>
</dbReference>
<dbReference type="GO" id="GO:0008483">
    <property type="term" value="F:transaminase activity"/>
    <property type="evidence" value="ECO:0007669"/>
    <property type="project" value="UniProtKB-KW"/>
</dbReference>
<dbReference type="InterPro" id="IPR005814">
    <property type="entry name" value="Aminotrans_3"/>
</dbReference>
<evidence type="ECO:0000256" key="5">
    <source>
        <dbReference type="RuleBase" id="RU003560"/>
    </source>
</evidence>
<dbReference type="SUPFAM" id="SSF53383">
    <property type="entry name" value="PLP-dependent transferases"/>
    <property type="match status" value="1"/>
</dbReference>
<name>A0A7G7WBE9_9BACT</name>
<comment type="similarity">
    <text evidence="5">Belongs to the class-III pyridoxal-phosphate-dependent aminotransferase family.</text>
</comment>
<evidence type="ECO:0000256" key="4">
    <source>
        <dbReference type="ARBA" id="ARBA00022898"/>
    </source>
</evidence>
<comment type="cofactor">
    <cofactor evidence="1">
        <name>pyridoxal 5'-phosphate</name>
        <dbReference type="ChEBI" id="CHEBI:597326"/>
    </cofactor>
</comment>
<dbReference type="Gene3D" id="3.90.1150.10">
    <property type="entry name" value="Aspartate Aminotransferase, domain 1"/>
    <property type="match status" value="1"/>
</dbReference>
<dbReference type="Pfam" id="PF00202">
    <property type="entry name" value="Aminotran_3"/>
    <property type="match status" value="1"/>
</dbReference>
<keyword evidence="7" id="KW-1185">Reference proteome</keyword>
<evidence type="ECO:0000313" key="6">
    <source>
        <dbReference type="EMBL" id="QNH63692.1"/>
    </source>
</evidence>
<dbReference type="PROSITE" id="PS00600">
    <property type="entry name" value="AA_TRANSFER_CLASS_3"/>
    <property type="match status" value="1"/>
</dbReference>
<dbReference type="KEGG" id="hsk:H4317_07835"/>
<evidence type="ECO:0000256" key="1">
    <source>
        <dbReference type="ARBA" id="ARBA00001933"/>
    </source>
</evidence>
<dbReference type="InterPro" id="IPR015421">
    <property type="entry name" value="PyrdxlP-dep_Trfase_major"/>
</dbReference>
<dbReference type="Proteomes" id="UP000515489">
    <property type="component" value="Chromosome"/>
</dbReference>
<dbReference type="FunFam" id="3.40.640.10:FF:000004">
    <property type="entry name" value="Acetylornithine aminotransferase"/>
    <property type="match status" value="1"/>
</dbReference>
<dbReference type="PIRSF" id="PIRSF000521">
    <property type="entry name" value="Transaminase_4ab_Lys_Orn"/>
    <property type="match status" value="1"/>
</dbReference>
<reference evidence="6 7" key="1">
    <citation type="submission" date="2020-08" db="EMBL/GenBank/DDBJ databases">
        <title>Hymenobacter sp. S2-20-2 genome sequencing.</title>
        <authorList>
            <person name="Jin L."/>
        </authorList>
    </citation>
    <scope>NUCLEOTIDE SEQUENCE [LARGE SCALE GENOMIC DNA]</scope>
    <source>
        <strain evidence="6 7">S2-20-2</strain>
    </source>
</reference>
<keyword evidence="3 6" id="KW-0808">Transferase</keyword>
<dbReference type="AlphaFoldDB" id="A0A7G7WBE9"/>
<dbReference type="CDD" id="cd00610">
    <property type="entry name" value="OAT_like"/>
    <property type="match status" value="1"/>
</dbReference>
<accession>A0A7G7WBE9</accession>
<dbReference type="EMBL" id="CP060202">
    <property type="protein sequence ID" value="QNH63692.1"/>
    <property type="molecule type" value="Genomic_DNA"/>
</dbReference>
<keyword evidence="2 6" id="KW-0032">Aminotransferase</keyword>
<sequence length="404" mass="44060">MLTTRQLFLRHQAQTSDFPLLLEIERAEGVYMYAPDGRRYLDLISGIGVSNVGHRHPRVVEAIKSQVDKYLHLMVYGELVQAPPAQLAQALHETLPQHLDTVYFTNSGTEAVEGALKLAKRHTGRTGFISCLNAYHGSTHGALSITGAEGFKNSYRPLLPDVRHFRYNSFDDLALIDEHTAAVIIETVQGEAGVRVPEPGYLPALRQRCNEVGALLILDEIQCGFGRTGSFWAFEQFGIEPDILLCAKGMGGGMPIGAFISSQEIMAGFKTNPILGHCTTFGGHPVSCAASLATLRVIQEENLLAGVAEKAARFRRQLVHPAIRAVRGCGLLMAVEFDSFEVLKPIIDQALEHEGILTDWFLFCDNSLRLAPPLVITDTEIDEACAALLRAISAVCDGSPALAQ</sequence>
<dbReference type="Gene3D" id="3.40.640.10">
    <property type="entry name" value="Type I PLP-dependent aspartate aminotransferase-like (Major domain)"/>
    <property type="match status" value="1"/>
</dbReference>
<dbReference type="InterPro" id="IPR050103">
    <property type="entry name" value="Class-III_PLP-dep_AT"/>
</dbReference>
<evidence type="ECO:0000256" key="3">
    <source>
        <dbReference type="ARBA" id="ARBA00022679"/>
    </source>
</evidence>
<dbReference type="PANTHER" id="PTHR11986">
    <property type="entry name" value="AMINOTRANSFERASE CLASS III"/>
    <property type="match status" value="1"/>
</dbReference>
<dbReference type="GO" id="GO:0042802">
    <property type="term" value="F:identical protein binding"/>
    <property type="evidence" value="ECO:0007669"/>
    <property type="project" value="TreeGrafter"/>
</dbReference>
<gene>
    <name evidence="6" type="ORF">H4317_07835</name>
</gene>
<keyword evidence="4 5" id="KW-0663">Pyridoxal phosphate</keyword>